<keyword evidence="5" id="KW-0808">Transferase</keyword>
<dbReference type="GO" id="GO:0006506">
    <property type="term" value="P:GPI anchor biosynthetic process"/>
    <property type="evidence" value="ECO:0007669"/>
    <property type="project" value="UniProtKB-UniPathway"/>
</dbReference>
<dbReference type="Gene3D" id="3.40.720.10">
    <property type="entry name" value="Alkaline Phosphatase, subunit A"/>
    <property type="match status" value="1"/>
</dbReference>
<dbReference type="PANTHER" id="PTHR23071:SF1">
    <property type="entry name" value="GPI ETHANOLAMINE PHOSPHATE TRANSFERASE 3"/>
    <property type="match status" value="1"/>
</dbReference>
<evidence type="ECO:0000256" key="3">
    <source>
        <dbReference type="ARBA" id="ARBA00008695"/>
    </source>
</evidence>
<evidence type="ECO:0000256" key="8">
    <source>
        <dbReference type="ARBA" id="ARBA00022989"/>
    </source>
</evidence>
<evidence type="ECO:0000256" key="10">
    <source>
        <dbReference type="ARBA" id="ARBA00023180"/>
    </source>
</evidence>
<accession>G0UB51</accession>
<evidence type="ECO:0000256" key="7">
    <source>
        <dbReference type="ARBA" id="ARBA00022824"/>
    </source>
</evidence>
<proteinExistence type="inferred from homology"/>
<reference evidence="12" key="1">
    <citation type="journal article" date="2012" name="Proc. Natl. Acad. Sci. U.S.A.">
        <title>Antigenic diversity is generated by distinct evolutionary mechanisms in African trypanosome species.</title>
        <authorList>
            <person name="Jackson A.P."/>
            <person name="Berry A."/>
            <person name="Aslett M."/>
            <person name="Allison H.C."/>
            <person name="Burton P."/>
            <person name="Vavrova-Anderson J."/>
            <person name="Brown R."/>
            <person name="Browne H."/>
            <person name="Corton N."/>
            <person name="Hauser H."/>
            <person name="Gamble J."/>
            <person name="Gilderthorp R."/>
            <person name="Marcello L."/>
            <person name="McQuillan J."/>
            <person name="Otto T.D."/>
            <person name="Quail M.A."/>
            <person name="Sanders M.J."/>
            <person name="van Tonder A."/>
            <person name="Ginger M.L."/>
            <person name="Field M.C."/>
            <person name="Barry J.D."/>
            <person name="Hertz-Fowler C."/>
            <person name="Berriman M."/>
        </authorList>
    </citation>
    <scope>NUCLEOTIDE SEQUENCE</scope>
    <source>
        <strain evidence="12">Y486</strain>
    </source>
</reference>
<comment type="pathway">
    <text evidence="2">Glycolipid biosynthesis; glycosylphosphatidylinositol-anchor biosynthesis.</text>
</comment>
<dbReference type="PANTHER" id="PTHR23071">
    <property type="entry name" value="PHOSPHATIDYLINOSITOL GLYCAN"/>
    <property type="match status" value="1"/>
</dbReference>
<keyword evidence="4" id="KW-0337">GPI-anchor biosynthesis</keyword>
<evidence type="ECO:0000256" key="9">
    <source>
        <dbReference type="ARBA" id="ARBA00023136"/>
    </source>
</evidence>
<name>G0UB51_TRYVY</name>
<evidence type="ECO:0000256" key="11">
    <source>
        <dbReference type="SAM" id="Phobius"/>
    </source>
</evidence>
<dbReference type="UniPathway" id="UPA00196"/>
<keyword evidence="6 11" id="KW-0812">Transmembrane</keyword>
<comment type="similarity">
    <text evidence="3">Belongs to the PIGG/PIGN/PIGO family. PIGO subfamily.</text>
</comment>
<gene>
    <name evidence="12" type="ORF">TVY486_1105220</name>
</gene>
<dbReference type="VEuPathDB" id="TriTrypDB:TvY486_1105220"/>
<evidence type="ECO:0000313" key="12">
    <source>
        <dbReference type="EMBL" id="CCC53038.1"/>
    </source>
</evidence>
<keyword evidence="9 11" id="KW-0472">Membrane</keyword>
<feature type="transmembrane region" description="Helical" evidence="11">
    <location>
        <begin position="763"/>
        <end position="784"/>
    </location>
</feature>
<feature type="transmembrane region" description="Helical" evidence="11">
    <location>
        <begin position="580"/>
        <end position="601"/>
    </location>
</feature>
<dbReference type="InterPro" id="IPR039524">
    <property type="entry name" value="PIGO/GPI13"/>
</dbReference>
<keyword evidence="7" id="KW-0256">Endoplasmic reticulum</keyword>
<feature type="transmembrane region" description="Helical" evidence="11">
    <location>
        <begin position="727"/>
        <end position="751"/>
    </location>
</feature>
<keyword evidence="10" id="KW-0325">Glycoprotein</keyword>
<evidence type="ECO:0000256" key="1">
    <source>
        <dbReference type="ARBA" id="ARBA00004477"/>
    </source>
</evidence>
<dbReference type="GO" id="GO:0005789">
    <property type="term" value="C:endoplasmic reticulum membrane"/>
    <property type="evidence" value="ECO:0007669"/>
    <property type="project" value="UniProtKB-SubCell"/>
</dbReference>
<feature type="transmembrane region" description="Helical" evidence="11">
    <location>
        <begin position="470"/>
        <end position="490"/>
    </location>
</feature>
<feature type="transmembrane region" description="Helical" evidence="11">
    <location>
        <begin position="534"/>
        <end position="552"/>
    </location>
</feature>
<dbReference type="AlphaFoldDB" id="G0UB51"/>
<dbReference type="InterPro" id="IPR037675">
    <property type="entry name" value="PIG-O_N"/>
</dbReference>
<evidence type="ECO:0000256" key="5">
    <source>
        <dbReference type="ARBA" id="ARBA00022679"/>
    </source>
</evidence>
<protein>
    <submittedName>
        <fullName evidence="12">Uncharacterized protein</fullName>
    </submittedName>
</protein>
<feature type="transmembrane region" description="Helical" evidence="11">
    <location>
        <begin position="661"/>
        <end position="681"/>
    </location>
</feature>
<feature type="transmembrane region" description="Helical" evidence="11">
    <location>
        <begin position="13"/>
        <end position="36"/>
    </location>
</feature>
<dbReference type="EMBL" id="HE573027">
    <property type="protein sequence ID" value="CCC53038.1"/>
    <property type="molecule type" value="Genomic_DNA"/>
</dbReference>
<organism evidence="12">
    <name type="scientific">Trypanosoma vivax (strain Y486)</name>
    <dbReference type="NCBI Taxonomy" id="1055687"/>
    <lineage>
        <taxon>Eukaryota</taxon>
        <taxon>Discoba</taxon>
        <taxon>Euglenozoa</taxon>
        <taxon>Kinetoplastea</taxon>
        <taxon>Metakinetoplastina</taxon>
        <taxon>Trypanosomatida</taxon>
        <taxon>Trypanosomatidae</taxon>
        <taxon>Trypanosoma</taxon>
        <taxon>Duttonella</taxon>
    </lineage>
</organism>
<keyword evidence="8 11" id="KW-1133">Transmembrane helix</keyword>
<evidence type="ECO:0000256" key="6">
    <source>
        <dbReference type="ARBA" id="ARBA00022692"/>
    </source>
</evidence>
<comment type="subcellular location">
    <subcellularLocation>
        <location evidence="1">Endoplasmic reticulum membrane</location>
        <topology evidence="1">Multi-pass membrane protein</topology>
    </subcellularLocation>
</comment>
<dbReference type="SUPFAM" id="SSF53649">
    <property type="entry name" value="Alkaline phosphatase-like"/>
    <property type="match status" value="1"/>
</dbReference>
<dbReference type="GO" id="GO:0051377">
    <property type="term" value="F:mannose-ethanolamine phosphotransferase activity"/>
    <property type="evidence" value="ECO:0007669"/>
    <property type="project" value="InterPro"/>
</dbReference>
<feature type="transmembrane region" description="Helical" evidence="11">
    <location>
        <begin position="799"/>
        <end position="819"/>
    </location>
</feature>
<dbReference type="InterPro" id="IPR002591">
    <property type="entry name" value="Phosphodiest/P_Trfase"/>
</dbReference>
<sequence>MGSSVRGVPAYTFHVRTLLLMALFTTGSLTLISSLLSKTTTVTRVADEKCVGMRPVDQVIVLLVDALRPDFVLKNLSPHYLNGEKCSASGSKDVGSHRRTLTYIEDSLKNSSQSSHGFFFLADTPTITAQRIKAMTTGTTPAFLEVGTNLNTDEVAIDNVLLHLRRRSILLGDDTWLNLYPAGNVSNATVWKHTHALSPYNVSDFDTNDAAVLEQLQPLLVSETMERSPDTYAKLIIGHLLAVDHVGHHHQADHPAMYRKLGDIDEALRNVSHWLRSRHTAMRTLLLVFGDHGMTNSGDHGGDSEGERDSFLYTELFEGNSVPVKDGASSTSLQESFKLKAELTEMRWREKAHEDLVRFTPCRDAAGVNPDKLSSAHQVDLTPTLAVLLGVPIPFSNIGQIVPEIIALVDPTADINALEECNWRQIVAYFSEAGLELKSRWHNASIPLRMRLGEISNFARSLRMEVRRDGAFIGSFLCMIAAFSFLWNLFAFRVCAPFANSFIIKESVEVFCLLQLLLVSAALSVPKHQNSSSIRAILAFVIIGMRLMVPLLCRERSHITHTAEAMPPLEQWIMMNFPDFHYATLGLAVGAVVFGCVTPCTSHRLLTVTLALVMMYWYRQPVLHHMGPLALFAMSMCVRRGAPLRYISLVLWSASLCSDNYIASASIAVGGAILPSVIAAIQHMPAISQAVMLHLFTWVSFFAQGNHCLLNTVDLNASFVGMPFNNVVLGIVFVLSRVCNAFLLAPVAVMLTYTDKRSRGWRVCYLFLFLAVVQSSISNLNSYIQKSHLMFFPIFCPKFMFDFCICCASAVGYLLACIVV</sequence>
<dbReference type="CDD" id="cd16023">
    <property type="entry name" value="GPI_EPT_3"/>
    <property type="match status" value="1"/>
</dbReference>
<evidence type="ECO:0000256" key="2">
    <source>
        <dbReference type="ARBA" id="ARBA00004687"/>
    </source>
</evidence>
<evidence type="ECO:0000256" key="4">
    <source>
        <dbReference type="ARBA" id="ARBA00022502"/>
    </source>
</evidence>
<dbReference type="Pfam" id="PF01663">
    <property type="entry name" value="Phosphodiest"/>
    <property type="match status" value="1"/>
</dbReference>
<feature type="transmembrane region" description="Helical" evidence="11">
    <location>
        <begin position="622"/>
        <end position="641"/>
    </location>
</feature>
<dbReference type="InterPro" id="IPR017850">
    <property type="entry name" value="Alkaline_phosphatase_core_sf"/>
</dbReference>